<dbReference type="InterPro" id="IPR011009">
    <property type="entry name" value="Kinase-like_dom_sf"/>
</dbReference>
<dbReference type="GO" id="GO:0005886">
    <property type="term" value="C:plasma membrane"/>
    <property type="evidence" value="ECO:0007669"/>
    <property type="project" value="TreeGrafter"/>
</dbReference>
<evidence type="ECO:0000256" key="1">
    <source>
        <dbReference type="ARBA" id="ARBA00004287"/>
    </source>
</evidence>
<dbReference type="InterPro" id="IPR045495">
    <property type="entry name" value="PI4K_N"/>
</dbReference>
<dbReference type="FunFam" id="1.10.1070.11:FF:000012">
    <property type="entry name" value="Phosphatidylinositol 4-kinase alpha 1"/>
    <property type="match status" value="1"/>
</dbReference>
<protein>
    <recommendedName>
        <fullName evidence="3">1-phosphatidylinositol 4-kinase</fullName>
        <ecNumber evidence="3">2.7.1.67</ecNumber>
    </recommendedName>
</protein>
<comment type="similarity">
    <text evidence="2">Belongs to the PI3/PI4-kinase family. Type III PI4K subfamily.</text>
</comment>
<dbReference type="EMBL" id="PKPP01007622">
    <property type="protein sequence ID" value="PWA52886.1"/>
    <property type="molecule type" value="Genomic_DNA"/>
</dbReference>
<dbReference type="InterPro" id="IPR042236">
    <property type="entry name" value="PI3K_accessory_sf"/>
</dbReference>
<reference evidence="9 10" key="1">
    <citation type="journal article" date="2018" name="Mol. Plant">
        <title>The genome of Artemisia annua provides insight into the evolution of Asteraceae family and artemisinin biosynthesis.</title>
        <authorList>
            <person name="Shen Q."/>
            <person name="Zhang L."/>
            <person name="Liao Z."/>
            <person name="Wang S."/>
            <person name="Yan T."/>
            <person name="Shi P."/>
            <person name="Liu M."/>
            <person name="Fu X."/>
            <person name="Pan Q."/>
            <person name="Wang Y."/>
            <person name="Lv Z."/>
            <person name="Lu X."/>
            <person name="Zhang F."/>
            <person name="Jiang W."/>
            <person name="Ma Y."/>
            <person name="Chen M."/>
            <person name="Hao X."/>
            <person name="Li L."/>
            <person name="Tang Y."/>
            <person name="Lv G."/>
            <person name="Zhou Y."/>
            <person name="Sun X."/>
            <person name="Brodelius P.E."/>
            <person name="Rose J.K.C."/>
            <person name="Tang K."/>
        </authorList>
    </citation>
    <scope>NUCLEOTIDE SEQUENCE [LARGE SCALE GENOMIC DNA]</scope>
    <source>
        <strain evidence="10">cv. Huhao1</strain>
        <tissue evidence="9">Leaf</tissue>
    </source>
</reference>
<dbReference type="Pfam" id="PF00454">
    <property type="entry name" value="PI3_PI4_kinase"/>
    <property type="match status" value="1"/>
</dbReference>
<gene>
    <name evidence="9" type="ORF">CTI12_AA449270</name>
</gene>
<keyword evidence="6" id="KW-0472">Membrane</keyword>
<evidence type="ECO:0000256" key="3">
    <source>
        <dbReference type="ARBA" id="ARBA00012169"/>
    </source>
</evidence>
<dbReference type="Gene3D" id="1.25.40.70">
    <property type="entry name" value="Phosphatidylinositol 3-kinase, accessory domain (PIK)"/>
    <property type="match status" value="1"/>
</dbReference>
<dbReference type="PROSITE" id="PS50290">
    <property type="entry name" value="PI3_4_KINASE_3"/>
    <property type="match status" value="1"/>
</dbReference>
<evidence type="ECO:0000256" key="5">
    <source>
        <dbReference type="ARBA" id="ARBA00022777"/>
    </source>
</evidence>
<evidence type="ECO:0000313" key="10">
    <source>
        <dbReference type="Proteomes" id="UP000245207"/>
    </source>
</evidence>
<comment type="caution">
    <text evidence="9">The sequence shown here is derived from an EMBL/GenBank/DDBJ whole genome shotgun (WGS) entry which is preliminary data.</text>
</comment>
<dbReference type="Pfam" id="PF19274">
    <property type="entry name" value="PI4K_N"/>
    <property type="match status" value="2"/>
</dbReference>
<dbReference type="Proteomes" id="UP000245207">
    <property type="component" value="Unassembled WGS sequence"/>
</dbReference>
<dbReference type="SUPFAM" id="SSF48371">
    <property type="entry name" value="ARM repeat"/>
    <property type="match status" value="2"/>
</dbReference>
<dbReference type="GO" id="GO:0004430">
    <property type="term" value="F:1-phosphatidylinositol 4-kinase activity"/>
    <property type="evidence" value="ECO:0007669"/>
    <property type="project" value="UniProtKB-EC"/>
</dbReference>
<feature type="domain" description="PI3K/PI4K catalytic" evidence="7">
    <location>
        <begin position="1740"/>
        <end position="2018"/>
    </location>
</feature>
<dbReference type="GO" id="GO:0005737">
    <property type="term" value="C:cytoplasm"/>
    <property type="evidence" value="ECO:0007669"/>
    <property type="project" value="TreeGrafter"/>
</dbReference>
<dbReference type="PANTHER" id="PTHR10048">
    <property type="entry name" value="PHOSPHATIDYLINOSITOL KINASE"/>
    <property type="match status" value="1"/>
</dbReference>
<dbReference type="FunFam" id="3.30.1010.10:FF:000012">
    <property type="entry name" value="Phosphatidylinositol 4-kinase alpha 1"/>
    <property type="match status" value="1"/>
</dbReference>
<dbReference type="PANTHER" id="PTHR10048:SF15">
    <property type="entry name" value="PHOSPHATIDYLINOSITOL 4-KINASE ALPHA"/>
    <property type="match status" value="1"/>
</dbReference>
<keyword evidence="4" id="KW-0808">Transferase</keyword>
<name>A0A2U1LV47_ARTAN</name>
<dbReference type="Gene3D" id="1.10.1070.11">
    <property type="entry name" value="Phosphatidylinositol 3-/4-kinase, catalytic domain"/>
    <property type="match status" value="1"/>
</dbReference>
<dbReference type="PROSITE" id="PS00915">
    <property type="entry name" value="PI3_4_KINASE_1"/>
    <property type="match status" value="1"/>
</dbReference>
<evidence type="ECO:0000259" key="8">
    <source>
        <dbReference type="PROSITE" id="PS51545"/>
    </source>
</evidence>
<dbReference type="InterPro" id="IPR015433">
    <property type="entry name" value="PI3/4_kinase"/>
</dbReference>
<dbReference type="InterPro" id="IPR001263">
    <property type="entry name" value="PI3K_accessory_dom"/>
</dbReference>
<organism evidence="9 10">
    <name type="scientific">Artemisia annua</name>
    <name type="common">Sweet wormwood</name>
    <dbReference type="NCBI Taxonomy" id="35608"/>
    <lineage>
        <taxon>Eukaryota</taxon>
        <taxon>Viridiplantae</taxon>
        <taxon>Streptophyta</taxon>
        <taxon>Embryophyta</taxon>
        <taxon>Tracheophyta</taxon>
        <taxon>Spermatophyta</taxon>
        <taxon>Magnoliopsida</taxon>
        <taxon>eudicotyledons</taxon>
        <taxon>Gunneridae</taxon>
        <taxon>Pentapetalae</taxon>
        <taxon>asterids</taxon>
        <taxon>campanulids</taxon>
        <taxon>Asterales</taxon>
        <taxon>Asteraceae</taxon>
        <taxon>Asteroideae</taxon>
        <taxon>Anthemideae</taxon>
        <taxon>Artemisiinae</taxon>
        <taxon>Artemisia</taxon>
    </lineage>
</organism>
<dbReference type="Pfam" id="PF00613">
    <property type="entry name" value="PI3Ka"/>
    <property type="match status" value="1"/>
</dbReference>
<dbReference type="InterPro" id="IPR000403">
    <property type="entry name" value="PI3/4_kinase_cat_dom"/>
</dbReference>
<dbReference type="CDD" id="cd05167">
    <property type="entry name" value="PI4Kc_III_alpha"/>
    <property type="match status" value="1"/>
</dbReference>
<evidence type="ECO:0000256" key="6">
    <source>
        <dbReference type="ARBA" id="ARBA00023136"/>
    </source>
</evidence>
<dbReference type="SUPFAM" id="SSF56112">
    <property type="entry name" value="Protein kinase-like (PK-like)"/>
    <property type="match status" value="1"/>
</dbReference>
<dbReference type="OrthoDB" id="10264149at2759"/>
<dbReference type="GO" id="GO:0048015">
    <property type="term" value="P:phosphatidylinositol-mediated signaling"/>
    <property type="evidence" value="ECO:0007669"/>
    <property type="project" value="TreeGrafter"/>
</dbReference>
<sequence>MEPLTELCDLIAQTPTQFPDKIQWLLNRCPNPNQPITRSHLNSILITSRFVSKCGPHYISTDPKPQALVLDYVKSISVTFAVSYWPKSFSLGAISEFYREFFGYVVEICEVSESFGNEVGRCIGDVVMSAVGGECGDVSVAKCFLSAVGEFFPKVDVDGSEKVVEVLLNGVEGGLRIGSGFSPSNSAQSSPISGGGTSGGNGIVEEELIENLEKLEIAFKLIGHIVEKAKIDPVLLERVHVITKDQLKSISSFLKIRKRDWTEQGSSLKARINTKLSVYKAAVNLKIKSLASLDSDGKSSKKLLHGALALLVEAAEACVYSVWRKLRVCEDLFSSLLDGISKIAVTRGGHLLRVLFIRFKPLVLATCAQADTWGSSQGAMFESVLKASCEIIEYGWTKDRAPVDTFIMGLATSIRERNDYEEEEAKEKQAVPIVQLNVIRLLAELNVQVKKAEVVDTILPIFIESLEEGDASRPGLLRLRLLDAVSRIASLGFEKSYREAVVLMIRSYLSKLSSIGSAESKTLPAEANTERVEMLTGSITFKTLPAGFQVIAKGLANGKLRVDFRHRLLSLCSDVGLAAESKSGSSGADFLGPLLPAVADILSDFDPTGDVEPSLLKLFRNLLFYIAEFGLAPPVVKSPISLKPNSTTFSNGGNTIAVALQAVGGPYMWNPEWSSAVQRISQGTPPLVVSSVKWLEDELELNALHNPGSRRGSGNEKAAVSQRTALSAALGGRVEVGAMSTISGVKATYLLAVACLEIIRFSSNGGILNCAPSSNASKSAFSCVFEYLKSPNLMPAVSQCLIAIVHRAFETALSWLESQICETGDAAEVRESTLAVHACFLIKNLSSREEHIRDLSVNLLSQLRERFPQILWKSSCLDSLLFYVNNNPPSAVVNDPALIVSVRSLYQKVVREWIIVSLSHAPCTSQGLLQEQLCKANTWQKAQPTTDVVSLLSEIRIGTGKVDCWTGTKTANIPAVMASAAAASGGNLKLLEAFNIDVLSTAIVSATVKCNHAGEIAGMTRLYENMESAEDDSEVVPSAPGPGGLSRLISGSFPQPTRPKKQSFSEILLSKFVRLLQKFVSTAEKGGNVDKSSFRETCSQATALLLSNLASDKKPSVESFSQLLRLLCWCPAYISTPDAMETGIFIWTWLVSAAPQLGSVVLAELVDAWLWTIDTKRGLFASEVRFFGPAAKLRPQLAPGEPEAPPEKDPVQEILAHRLWLGFFIDRFEDESKTCYIIDVLILASRSQTGSNRQIFSEMIKSRGNRGKTTHGLVPMTFYNYHLDIIYSVETLWTMVVRHNSVEQLLLLGRMLQGTTKFPWRFSRHPAATGTFFTVMLLGLKLCSCQYQGNLHKFKLGLQLLEDRIYRASLGWFCHQPEWYETNNGNFAHSEAQSLHAFVQFLLSQRVDATQNDSKGQGQENGNALLNLKDSYHPVWGSIENNAVGREKRKQLLIMLCQHEAERLDVWAQPLGSKKHLLRLKINSEKWTEHARTAFSVDPRIAFSLGARFPTNLSLKAELTQLVQLHILEIRTIPEALSYFVTPKAVEEDSPLLQQLTHWAACSIAHALEYFTPAYKGHPRIMAYILRVLESYPPSRVTFFMPQLIQALRYDDEKLVEGYLIRAAQRSDVFAHILIWHLQGENCAPEQGKEPVSAKTTAFLALLPLVRERIIDGFTPKARDIFRREFDFFEKVTSISGVLYPLPKEERRAGIRRELEKIQLDGDDLYLPTAPNKLVKGIQVNSGIPLQSAAKVPIMITFDVADRNGDPNDIKPQACIFKVGDDCRQDVLALQVISLLKDIFEAVGLDLYLFPYGVLPTDPERGIIEVVPNTRSRSQMGDLIDGGLYEMFQQDFGAVGSPSFEAARHNFIISSAGYAVASLLLQPKDRHNGNILIDSAGRLVHIDFGFILETSPGGNMRFESAHFKLSHEMSQLLDPSGAMKSETWFLFVSLCVKGYLAARRYMDEIINTVLMMVESGLPCFSRGDPIGNLRKRFHPEMSEREAANFMIHICADAYDKWSTAGYDLIQYLQQGIEK</sequence>
<dbReference type="GO" id="GO:0046854">
    <property type="term" value="P:phosphatidylinositol phosphate biosynthetic process"/>
    <property type="evidence" value="ECO:0007669"/>
    <property type="project" value="InterPro"/>
</dbReference>
<dbReference type="STRING" id="35608.A0A2U1LV47"/>
<dbReference type="PROSITE" id="PS51545">
    <property type="entry name" value="PIK_HELICAL"/>
    <property type="match status" value="1"/>
</dbReference>
<dbReference type="InterPro" id="IPR018936">
    <property type="entry name" value="PI3/4_kinase_CS"/>
</dbReference>
<comment type="subcellular location">
    <subcellularLocation>
        <location evidence="1">Membrane</location>
        <topology evidence="1">Peripheral membrane protein</topology>
        <orientation evidence="1">Cytoplasmic side</orientation>
    </subcellularLocation>
</comment>
<keyword evidence="10" id="KW-1185">Reference proteome</keyword>
<dbReference type="SMART" id="SM00145">
    <property type="entry name" value="PI3Ka"/>
    <property type="match status" value="1"/>
</dbReference>
<evidence type="ECO:0000256" key="2">
    <source>
        <dbReference type="ARBA" id="ARBA00006209"/>
    </source>
</evidence>
<evidence type="ECO:0000313" key="9">
    <source>
        <dbReference type="EMBL" id="PWA52886.1"/>
    </source>
</evidence>
<dbReference type="Gene3D" id="3.30.1010.10">
    <property type="entry name" value="Phosphatidylinositol 3-kinase Catalytic Subunit, Chain A, domain 4"/>
    <property type="match status" value="1"/>
</dbReference>
<dbReference type="EC" id="2.7.1.67" evidence="3"/>
<evidence type="ECO:0000256" key="4">
    <source>
        <dbReference type="ARBA" id="ARBA00022679"/>
    </source>
</evidence>
<proteinExistence type="inferred from homology"/>
<keyword evidence="5" id="KW-0418">Kinase</keyword>
<evidence type="ECO:0000259" key="7">
    <source>
        <dbReference type="PROSITE" id="PS50290"/>
    </source>
</evidence>
<dbReference type="SMART" id="SM00146">
    <property type="entry name" value="PI3Kc"/>
    <property type="match status" value="1"/>
</dbReference>
<accession>A0A2U1LV47</accession>
<dbReference type="InterPro" id="IPR036940">
    <property type="entry name" value="PI3/4_kinase_cat_sf"/>
</dbReference>
<feature type="domain" description="PIK helical" evidence="8">
    <location>
        <begin position="1488"/>
        <end position="1666"/>
    </location>
</feature>
<dbReference type="InterPro" id="IPR016024">
    <property type="entry name" value="ARM-type_fold"/>
</dbReference>